<evidence type="ECO:0000313" key="2">
    <source>
        <dbReference type="Proteomes" id="UP000499080"/>
    </source>
</evidence>
<dbReference type="InterPro" id="IPR015943">
    <property type="entry name" value="WD40/YVTN_repeat-like_dom_sf"/>
</dbReference>
<proteinExistence type="predicted"/>
<dbReference type="SUPFAM" id="SSF50978">
    <property type="entry name" value="WD40 repeat-like"/>
    <property type="match status" value="1"/>
</dbReference>
<protein>
    <submittedName>
        <fullName evidence="1">Uncharacterized protein</fullName>
    </submittedName>
</protein>
<reference evidence="1 2" key="1">
    <citation type="journal article" date="2019" name="Sci. Rep.">
        <title>Orb-weaving spider Araneus ventricosus genome elucidates the spidroin gene catalogue.</title>
        <authorList>
            <person name="Kono N."/>
            <person name="Nakamura H."/>
            <person name="Ohtoshi R."/>
            <person name="Moran D.A.P."/>
            <person name="Shinohara A."/>
            <person name="Yoshida Y."/>
            <person name="Fujiwara M."/>
            <person name="Mori M."/>
            <person name="Tomita M."/>
            <person name="Arakawa K."/>
        </authorList>
    </citation>
    <scope>NUCLEOTIDE SEQUENCE [LARGE SCALE GENOMIC DNA]</scope>
</reference>
<dbReference type="Proteomes" id="UP000499080">
    <property type="component" value="Unassembled WGS sequence"/>
</dbReference>
<name>A0A4Y2EV67_ARAVE</name>
<dbReference type="AlphaFoldDB" id="A0A4Y2EV67"/>
<accession>A0A4Y2EV67</accession>
<dbReference type="InterPro" id="IPR036322">
    <property type="entry name" value="WD40_repeat_dom_sf"/>
</dbReference>
<dbReference type="Gene3D" id="2.130.10.10">
    <property type="entry name" value="YVTN repeat-like/Quinoprotein amine dehydrogenase"/>
    <property type="match status" value="1"/>
</dbReference>
<dbReference type="SMART" id="SM00320">
    <property type="entry name" value="WD40"/>
    <property type="match status" value="1"/>
</dbReference>
<keyword evidence="2" id="KW-1185">Reference proteome</keyword>
<comment type="caution">
    <text evidence="1">The sequence shown here is derived from an EMBL/GenBank/DDBJ whole genome shotgun (WGS) entry which is preliminary data.</text>
</comment>
<gene>
    <name evidence="1" type="ORF">AVEN_183304_1</name>
</gene>
<dbReference type="Pfam" id="PF00400">
    <property type="entry name" value="WD40"/>
    <property type="match status" value="1"/>
</dbReference>
<dbReference type="InterPro" id="IPR001680">
    <property type="entry name" value="WD40_rpt"/>
</dbReference>
<evidence type="ECO:0000313" key="1">
    <source>
        <dbReference type="EMBL" id="GBM31906.1"/>
    </source>
</evidence>
<dbReference type="EMBL" id="BGPR01000693">
    <property type="protein sequence ID" value="GBM31906.1"/>
    <property type="molecule type" value="Genomic_DNA"/>
</dbReference>
<sequence length="69" mass="7647">MLNKNPTTCTSNFILAAISVNLSSFNRNLVQTLEGHSDVVLCVDCHPEQNIIASGSLDSENNIKLWKMR</sequence>
<organism evidence="1 2">
    <name type="scientific">Araneus ventricosus</name>
    <name type="common">Orbweaver spider</name>
    <name type="synonym">Epeira ventricosa</name>
    <dbReference type="NCBI Taxonomy" id="182803"/>
    <lineage>
        <taxon>Eukaryota</taxon>
        <taxon>Metazoa</taxon>
        <taxon>Ecdysozoa</taxon>
        <taxon>Arthropoda</taxon>
        <taxon>Chelicerata</taxon>
        <taxon>Arachnida</taxon>
        <taxon>Araneae</taxon>
        <taxon>Araneomorphae</taxon>
        <taxon>Entelegynae</taxon>
        <taxon>Araneoidea</taxon>
        <taxon>Araneidae</taxon>
        <taxon>Araneus</taxon>
    </lineage>
</organism>
<dbReference type="OrthoDB" id="674604at2759"/>